<dbReference type="PROSITE" id="PS00191">
    <property type="entry name" value="CYTOCHROME_B5_1"/>
    <property type="match status" value="1"/>
</dbReference>
<organism evidence="10">
    <name type="scientific">Strongyloides ratti</name>
    <name type="common">Parasitic roundworm</name>
    <dbReference type="NCBI Taxonomy" id="34506"/>
    <lineage>
        <taxon>Eukaryota</taxon>
        <taxon>Metazoa</taxon>
        <taxon>Ecdysozoa</taxon>
        <taxon>Nematoda</taxon>
        <taxon>Chromadorea</taxon>
        <taxon>Rhabditida</taxon>
        <taxon>Tylenchina</taxon>
        <taxon>Panagrolaimomorpha</taxon>
        <taxon>Strongyloidoidea</taxon>
        <taxon>Strongyloididae</taxon>
        <taxon>Strongyloides</taxon>
    </lineage>
</organism>
<comment type="similarity">
    <text evidence="7">Belongs to the cytochrome b5 family.</text>
</comment>
<evidence type="ECO:0000256" key="1">
    <source>
        <dbReference type="ARBA" id="ARBA00004370"/>
    </source>
</evidence>
<dbReference type="RefSeq" id="XP_024508561.1">
    <property type="nucleotide sequence ID" value="XM_024642829.1"/>
</dbReference>
<dbReference type="AlphaFoldDB" id="A0A090LHS3"/>
<gene>
    <name evidence="10 12 13" type="ORF">SRAE_2000401000</name>
</gene>
<keyword evidence="4" id="KW-0479">Metal-binding</keyword>
<evidence type="ECO:0000313" key="12">
    <source>
        <dbReference type="WBParaSite" id="SRAE_2000401000.1"/>
    </source>
</evidence>
<dbReference type="CTD" id="36381731"/>
<dbReference type="InterPro" id="IPR001199">
    <property type="entry name" value="Cyt_B5-like_heme/steroid-bd"/>
</dbReference>
<comment type="subcellular location">
    <subcellularLocation>
        <location evidence="1">Membrane</location>
    </subcellularLocation>
</comment>
<dbReference type="STRING" id="34506.A0A090LHS3"/>
<keyword evidence="11" id="KW-1185">Reference proteome</keyword>
<evidence type="ECO:0000256" key="8">
    <source>
        <dbReference type="SAM" id="Phobius"/>
    </source>
</evidence>
<evidence type="ECO:0000256" key="7">
    <source>
        <dbReference type="ARBA" id="ARBA00038168"/>
    </source>
</evidence>
<keyword evidence="6 8" id="KW-0472">Membrane</keyword>
<dbReference type="InterPro" id="IPR036400">
    <property type="entry name" value="Cyt_B5-like_heme/steroid_sf"/>
</dbReference>
<dbReference type="WBParaSite" id="SRAE_2000401000.1">
    <property type="protein sequence ID" value="SRAE_2000401000.1"/>
    <property type="gene ID" value="WBGene00264238"/>
</dbReference>
<proteinExistence type="inferred from homology"/>
<evidence type="ECO:0000256" key="5">
    <source>
        <dbReference type="ARBA" id="ARBA00023004"/>
    </source>
</evidence>
<dbReference type="Gene3D" id="3.10.120.10">
    <property type="entry name" value="Cytochrome b5-like heme/steroid binding domain"/>
    <property type="match status" value="1"/>
</dbReference>
<feature type="domain" description="Cytochrome b5 heme-binding" evidence="9">
    <location>
        <begin position="8"/>
        <end position="81"/>
    </location>
</feature>
<feature type="transmembrane region" description="Helical" evidence="8">
    <location>
        <begin position="111"/>
        <end position="128"/>
    </location>
</feature>
<dbReference type="PRINTS" id="PR00363">
    <property type="entry name" value="CYTOCHROMEB5"/>
</dbReference>
<dbReference type="EMBL" id="LN609529">
    <property type="protein sequence ID" value="CEF69361.1"/>
    <property type="molecule type" value="Genomic_DNA"/>
</dbReference>
<dbReference type="Proteomes" id="UP000035682">
    <property type="component" value="Unplaced"/>
</dbReference>
<evidence type="ECO:0000313" key="10">
    <source>
        <dbReference type="EMBL" id="CEF69361.1"/>
    </source>
</evidence>
<dbReference type="PANTHER" id="PTHR19359:SF41">
    <property type="entry name" value="GEO08203P1"/>
    <property type="match status" value="1"/>
</dbReference>
<reference evidence="10 11" key="1">
    <citation type="submission" date="2014-09" db="EMBL/GenBank/DDBJ databases">
        <authorList>
            <person name="Martin A.A."/>
        </authorList>
    </citation>
    <scope>NUCLEOTIDE SEQUENCE</scope>
    <source>
        <strain evidence="11">ED321</strain>
        <strain evidence="10">ED321 Heterogonic</strain>
    </source>
</reference>
<dbReference type="WormBase" id="SRAE_2000401000">
    <property type="protein sequence ID" value="SRP11810"/>
    <property type="gene ID" value="WBGene00264238"/>
</dbReference>
<evidence type="ECO:0000256" key="2">
    <source>
        <dbReference type="ARBA" id="ARBA00022617"/>
    </source>
</evidence>
<evidence type="ECO:0000313" key="13">
    <source>
        <dbReference type="WormBase" id="SRAE_2000401000"/>
    </source>
</evidence>
<dbReference type="GeneID" id="36381731"/>
<dbReference type="Pfam" id="PF00173">
    <property type="entry name" value="Cyt-b5"/>
    <property type="match status" value="1"/>
</dbReference>
<evidence type="ECO:0000313" key="11">
    <source>
        <dbReference type="Proteomes" id="UP000035682"/>
    </source>
</evidence>
<evidence type="ECO:0000256" key="6">
    <source>
        <dbReference type="ARBA" id="ARBA00023136"/>
    </source>
</evidence>
<dbReference type="SMART" id="SM01117">
    <property type="entry name" value="Cyt-b5"/>
    <property type="match status" value="1"/>
</dbReference>
<reference evidence="12" key="2">
    <citation type="submission" date="2020-12" db="UniProtKB">
        <authorList>
            <consortium name="WormBaseParasite"/>
        </authorList>
    </citation>
    <scope>IDENTIFICATION</scope>
</reference>
<keyword evidence="2" id="KW-0349">Heme</keyword>
<dbReference type="GO" id="GO:0046872">
    <property type="term" value="F:metal ion binding"/>
    <property type="evidence" value="ECO:0007669"/>
    <property type="project" value="UniProtKB-KW"/>
</dbReference>
<name>A0A090LHS3_STRRB</name>
<dbReference type="InterPro" id="IPR018506">
    <property type="entry name" value="Cyt_B5_heme-BS"/>
</dbReference>
<dbReference type="InterPro" id="IPR050668">
    <property type="entry name" value="Cytochrome_b5"/>
</dbReference>
<dbReference type="OrthoDB" id="260519at2759"/>
<dbReference type="PANTHER" id="PTHR19359">
    <property type="entry name" value="CYTOCHROME B5"/>
    <property type="match status" value="1"/>
</dbReference>
<keyword evidence="8" id="KW-1133">Transmembrane helix</keyword>
<protein>
    <submittedName>
        <fullName evidence="10 12">Cytochrome b5-like heme/steroid binding domain-containing protein</fullName>
    </submittedName>
</protein>
<dbReference type="OMA" id="WTNFLIP"/>
<dbReference type="GO" id="GO:0016020">
    <property type="term" value="C:membrane"/>
    <property type="evidence" value="ECO:0007669"/>
    <property type="project" value="UniProtKB-SubCell"/>
</dbReference>
<keyword evidence="3 8" id="KW-0812">Transmembrane</keyword>
<dbReference type="GO" id="GO:0020037">
    <property type="term" value="F:heme binding"/>
    <property type="evidence" value="ECO:0007669"/>
    <property type="project" value="InterPro"/>
</dbReference>
<dbReference type="FunFam" id="3.10.120.10:FF:000002">
    <property type="entry name" value="Cytochrome b5 type B"/>
    <property type="match status" value="1"/>
</dbReference>
<accession>A0A090LHS3</accession>
<evidence type="ECO:0000256" key="3">
    <source>
        <dbReference type="ARBA" id="ARBA00022692"/>
    </source>
</evidence>
<sequence length="138" mass="14999">MAPDLKEYSSTEVALHNSKESCWIILNDNVYDVTKFLDEHPGGGEVILDQAGGDATEAFNDVGHSSDAVEMAKEYLIGKLPVDEVATKKGTNSGNTASSENWKEILTSPTWTNFLIPVAMSIIVYVVYRGVKVMSGNN</sequence>
<evidence type="ECO:0000259" key="9">
    <source>
        <dbReference type="SMART" id="SM01117"/>
    </source>
</evidence>
<keyword evidence="5" id="KW-0408">Iron</keyword>
<evidence type="ECO:0000256" key="4">
    <source>
        <dbReference type="ARBA" id="ARBA00022723"/>
    </source>
</evidence>
<dbReference type="SUPFAM" id="SSF55856">
    <property type="entry name" value="Cytochrome b5-like heme/steroid binding domain"/>
    <property type="match status" value="1"/>
</dbReference>